<evidence type="ECO:0000313" key="1">
    <source>
        <dbReference type="EMBL" id="MCE5173508.1"/>
    </source>
</evidence>
<dbReference type="EMBL" id="JAJNBZ010000055">
    <property type="protein sequence ID" value="MCE5173508.1"/>
    <property type="molecule type" value="Genomic_DNA"/>
</dbReference>
<sequence length="61" mass="6858">MLKAPALGWQIRHLQQVDEVEVFEIIGGDLPVCHRHRNGRAENDEATCRTTPACEGECEIN</sequence>
<reference evidence="1 2" key="1">
    <citation type="submission" date="2021-11" db="EMBL/GenBank/DDBJ databases">
        <title>Draft genome sequence of Paenibacillus profundus YoMME, a new Gram-positive bacteria with exoelectrogenic properties.</title>
        <authorList>
            <person name="Hubenova Y."/>
            <person name="Hubenova E."/>
            <person name="Manasiev Y."/>
            <person name="Peykov S."/>
            <person name="Mitov M."/>
        </authorList>
    </citation>
    <scope>NUCLEOTIDE SEQUENCE [LARGE SCALE GENOMIC DNA]</scope>
    <source>
        <strain evidence="1 2">YoMME</strain>
    </source>
</reference>
<accession>A0ABS8YNW8</accession>
<protein>
    <submittedName>
        <fullName evidence="1">Uncharacterized protein</fullName>
    </submittedName>
</protein>
<proteinExistence type="predicted"/>
<dbReference type="Proteomes" id="UP001199916">
    <property type="component" value="Unassembled WGS sequence"/>
</dbReference>
<organism evidence="1 2">
    <name type="scientific">Paenibacillus profundus</name>
    <dbReference type="NCBI Taxonomy" id="1173085"/>
    <lineage>
        <taxon>Bacteria</taxon>
        <taxon>Bacillati</taxon>
        <taxon>Bacillota</taxon>
        <taxon>Bacilli</taxon>
        <taxon>Bacillales</taxon>
        <taxon>Paenibacillaceae</taxon>
        <taxon>Paenibacillus</taxon>
    </lineage>
</organism>
<comment type="caution">
    <text evidence="1">The sequence shown here is derived from an EMBL/GenBank/DDBJ whole genome shotgun (WGS) entry which is preliminary data.</text>
</comment>
<keyword evidence="2" id="KW-1185">Reference proteome</keyword>
<evidence type="ECO:0000313" key="2">
    <source>
        <dbReference type="Proteomes" id="UP001199916"/>
    </source>
</evidence>
<name>A0ABS8YNW8_9BACL</name>
<gene>
    <name evidence="1" type="ORF">LQV63_30185</name>
</gene>